<dbReference type="SUPFAM" id="SSF47203">
    <property type="entry name" value="Acyl-CoA dehydrogenase C-terminal domain-like"/>
    <property type="match status" value="1"/>
</dbReference>
<feature type="domain" description="HpaB/PvcC/4-BUDH N-terminal" evidence="6">
    <location>
        <begin position="5"/>
        <end position="272"/>
    </location>
</feature>
<dbReference type="PIRSF" id="PIRSF000331">
    <property type="entry name" value="HpaA_HpaB"/>
    <property type="match status" value="1"/>
</dbReference>
<keyword evidence="7" id="KW-0503">Monooxygenase</keyword>
<sequence length="486" mass="54950">MAIITGQQYMDRIDALNNDVWIDGQQVKGKLSEHPAFKGILQSKAALYDLQHESNLQSLLTHQVQGERQVSNFAFEQPTSLETLQKRREATQFWAKQSGGTIGRSPDYINTAIMTLGSSASFFDERFRDNVKNVYDHARNHDLSFTHTFINPQVNRSPNYVEFSDKEDIIAAKIIDETEEGIIIHGARLLATQGGITDEILVLPVGGNAIDPAYVYAFAIPSNTPGLKFLCRESYAKEGVNHFDYPLTSQFDEVDSVVVFDHVLVPWDRVFLYKDLEGVGKIFTETNLNIMLLFQAVSRQVVKTEFLLGVAESVAQTIGITEYQHVQEKLSHMIMTHEIMSSLLYKAEKEALANQFGTMVPNPKPLMTASSYYQREYAKLVEYLHLLGASGFISLPTEQDFDSAIGKDLNQYLQAKGAPAKERVQLFRLAWDLTMSSFGSRQTQYERYFFGDPIRLSSSLYQSYDKTKFVADVQAFLQNNQSSSKK</sequence>
<feature type="binding site" evidence="4">
    <location>
        <position position="192"/>
    </location>
    <ligand>
        <name>FAD</name>
        <dbReference type="ChEBI" id="CHEBI:57692"/>
    </ligand>
</feature>
<feature type="binding site" evidence="4">
    <location>
        <begin position="452"/>
        <end position="455"/>
    </location>
    <ligand>
        <name>FAD</name>
        <dbReference type="ChEBI" id="CHEBI:57692"/>
    </ligand>
</feature>
<dbReference type="SUPFAM" id="SSF56645">
    <property type="entry name" value="Acyl-CoA dehydrogenase NM domain-like"/>
    <property type="match status" value="1"/>
</dbReference>
<keyword evidence="2 4" id="KW-0274">FAD</keyword>
<dbReference type="InterPro" id="IPR024674">
    <property type="entry name" value="HpaB/PvcC/4-BUDH_N"/>
</dbReference>
<reference evidence="7" key="1">
    <citation type="journal article" date="2014" name="Genome Announc.">
        <title>Draft Genome Sequences of Three Alkaliphilic Bacillus Strains, Bacillus wakoensis JCM 9140T, Bacillus akibai JCM 9157T, and Bacillus hemicellulosilyticus JCM 9152T.</title>
        <authorList>
            <person name="Yuki M."/>
            <person name="Oshima K."/>
            <person name="Suda W."/>
            <person name="Oshida Y."/>
            <person name="Kitamura K."/>
            <person name="Iida T."/>
            <person name="Hattori M."/>
            <person name="Ohkuma M."/>
        </authorList>
    </citation>
    <scope>NUCLEOTIDE SEQUENCE [LARGE SCALE GENOMIC DNA]</scope>
    <source>
        <strain evidence="7">JCM 9140</strain>
    </source>
</reference>
<protein>
    <submittedName>
        <fullName evidence="7">4-hydroxyphenylacetate 3-monooxygenase</fullName>
    </submittedName>
</protein>
<gene>
    <name evidence="7" type="ORF">JCM9140_2362</name>
</gene>
<name>W4Q2U9_9BACI</name>
<evidence type="ECO:0000313" key="7">
    <source>
        <dbReference type="EMBL" id="GAE26312.1"/>
    </source>
</evidence>
<dbReference type="Gene3D" id="1.20.140.10">
    <property type="entry name" value="Butyryl-CoA Dehydrogenase, subunit A, domain 3"/>
    <property type="match status" value="1"/>
</dbReference>
<keyword evidence="3" id="KW-0560">Oxidoreductase</keyword>
<dbReference type="GO" id="GO:0050660">
    <property type="term" value="F:flavin adenine dinucleotide binding"/>
    <property type="evidence" value="ECO:0007669"/>
    <property type="project" value="InterPro"/>
</dbReference>
<dbReference type="AlphaFoldDB" id="W4Q2U9"/>
<dbReference type="STRING" id="1236970.JCM9140_2362"/>
<feature type="domain" description="HpaB/PvcC/4-BUDH C-terminal" evidence="5">
    <location>
        <begin position="280"/>
        <end position="477"/>
    </location>
</feature>
<evidence type="ECO:0000313" key="8">
    <source>
        <dbReference type="Proteomes" id="UP000018890"/>
    </source>
</evidence>
<dbReference type="PANTHER" id="PTHR36117">
    <property type="entry name" value="4-HYDROXYPHENYLACETATE 3-MONOOXYGENASE-RELATED"/>
    <property type="match status" value="1"/>
</dbReference>
<dbReference type="InterPro" id="IPR046373">
    <property type="entry name" value="Acyl-CoA_Oxase/DH_mid-dom_sf"/>
</dbReference>
<dbReference type="EMBL" id="BAUT01000022">
    <property type="protein sequence ID" value="GAE26312.1"/>
    <property type="molecule type" value="Genomic_DNA"/>
</dbReference>
<dbReference type="NCBIfam" id="TIGR02309">
    <property type="entry name" value="HpaB-1"/>
    <property type="match status" value="1"/>
</dbReference>
<accession>W4Q2U9</accession>
<feature type="binding site" evidence="4">
    <location>
        <begin position="153"/>
        <end position="156"/>
    </location>
    <ligand>
        <name>FAD</name>
        <dbReference type="ChEBI" id="CHEBI:57692"/>
    </ligand>
</feature>
<evidence type="ECO:0000259" key="6">
    <source>
        <dbReference type="Pfam" id="PF11794"/>
    </source>
</evidence>
<dbReference type="OrthoDB" id="9785230at2"/>
<evidence type="ECO:0000256" key="4">
    <source>
        <dbReference type="PIRSR" id="PIRSR000331-2"/>
    </source>
</evidence>
<comment type="caution">
    <text evidence="7">The sequence shown here is derived from an EMBL/GenBank/DDBJ whole genome shotgun (WGS) entry which is preliminary data.</text>
</comment>
<proteinExistence type="predicted"/>
<dbReference type="PANTHER" id="PTHR36117:SF3">
    <property type="entry name" value="4-HYDROXYPHENYLACETATE 3-MONOOXYGENASE-RELATED"/>
    <property type="match status" value="1"/>
</dbReference>
<dbReference type="Gene3D" id="1.10.3140.10">
    <property type="entry name" value="4-hydroxybutyryl-coa dehydratase, domain 1"/>
    <property type="match status" value="1"/>
</dbReference>
<evidence type="ECO:0000256" key="1">
    <source>
        <dbReference type="ARBA" id="ARBA00022630"/>
    </source>
</evidence>
<dbReference type="InterPro" id="IPR036250">
    <property type="entry name" value="AcylCo_DH-like_C"/>
</dbReference>
<dbReference type="GO" id="GO:0010124">
    <property type="term" value="P:phenylacetate catabolic process"/>
    <property type="evidence" value="ECO:0007669"/>
    <property type="project" value="InterPro"/>
</dbReference>
<evidence type="ECO:0000256" key="2">
    <source>
        <dbReference type="ARBA" id="ARBA00022827"/>
    </source>
</evidence>
<keyword evidence="1" id="KW-0285">Flavoprotein</keyword>
<keyword evidence="8" id="KW-1185">Reference proteome</keyword>
<evidence type="ECO:0000256" key="3">
    <source>
        <dbReference type="ARBA" id="ARBA00023002"/>
    </source>
</evidence>
<dbReference type="InterPro" id="IPR004925">
    <property type="entry name" value="HpaB/PvcC/4-BUDH"/>
</dbReference>
<dbReference type="GO" id="GO:0016627">
    <property type="term" value="F:oxidoreductase activity, acting on the CH-CH group of donors"/>
    <property type="evidence" value="ECO:0007669"/>
    <property type="project" value="InterPro"/>
</dbReference>
<evidence type="ECO:0000259" key="5">
    <source>
        <dbReference type="Pfam" id="PF03241"/>
    </source>
</evidence>
<dbReference type="Proteomes" id="UP000018890">
    <property type="component" value="Unassembled WGS sequence"/>
</dbReference>
<dbReference type="Gene3D" id="2.40.110.10">
    <property type="entry name" value="Butyryl-CoA Dehydrogenase, subunit A, domain 2"/>
    <property type="match status" value="1"/>
</dbReference>
<dbReference type="InterPro" id="IPR024719">
    <property type="entry name" value="HpaB/PvcC/4-BUDH_C"/>
</dbReference>
<dbReference type="Pfam" id="PF03241">
    <property type="entry name" value="HpaB"/>
    <property type="match status" value="1"/>
</dbReference>
<dbReference type="Pfam" id="PF11794">
    <property type="entry name" value="HpaB_N"/>
    <property type="match status" value="1"/>
</dbReference>
<dbReference type="InterPro" id="IPR009100">
    <property type="entry name" value="AcylCoA_DH/oxidase_NM_dom_sf"/>
</dbReference>
<organism evidence="7 8">
    <name type="scientific">Halalkalibacter wakoensis JCM 9140</name>
    <dbReference type="NCBI Taxonomy" id="1236970"/>
    <lineage>
        <taxon>Bacteria</taxon>
        <taxon>Bacillati</taxon>
        <taxon>Bacillota</taxon>
        <taxon>Bacilli</taxon>
        <taxon>Bacillales</taxon>
        <taxon>Bacillaceae</taxon>
        <taxon>Halalkalibacter</taxon>
    </lineage>
</organism>
<dbReference type="RefSeq" id="WP_034745788.1">
    <property type="nucleotide sequence ID" value="NZ_BAUT01000022.1"/>
</dbReference>
<dbReference type="GO" id="GO:0016712">
    <property type="term" value="F:oxidoreductase activity, acting on paired donors, with incorporation or reduction of molecular oxygen, reduced flavin or flavoprotein as one donor, and incorporation of one atom of oxygen"/>
    <property type="evidence" value="ECO:0007669"/>
    <property type="project" value="InterPro"/>
</dbReference>
<dbReference type="InterPro" id="IPR012687">
    <property type="entry name" value="HpaB_Deino-type"/>
</dbReference>